<gene>
    <name evidence="7" type="ORF">IHE55_19185</name>
</gene>
<keyword evidence="2" id="KW-0805">Transcription regulation</keyword>
<dbReference type="PANTHER" id="PTHR30346">
    <property type="entry name" value="TRANSCRIPTIONAL DUAL REGULATOR HCAR-RELATED"/>
    <property type="match status" value="1"/>
</dbReference>
<dbReference type="InterPro" id="IPR005119">
    <property type="entry name" value="LysR_subst-bd"/>
</dbReference>
<evidence type="ECO:0000256" key="3">
    <source>
        <dbReference type="ARBA" id="ARBA00023125"/>
    </source>
</evidence>
<dbReference type="RefSeq" id="WP_197990145.1">
    <property type="nucleotide sequence ID" value="NZ_JACYXC010000001.1"/>
</dbReference>
<organism evidence="7 8">
    <name type="scientific">Streptomyces pactum</name>
    <dbReference type="NCBI Taxonomy" id="68249"/>
    <lineage>
        <taxon>Bacteria</taxon>
        <taxon>Bacillati</taxon>
        <taxon>Actinomycetota</taxon>
        <taxon>Actinomycetes</taxon>
        <taxon>Kitasatosporales</taxon>
        <taxon>Streptomycetaceae</taxon>
        <taxon>Streptomyces</taxon>
    </lineage>
</organism>
<evidence type="ECO:0000256" key="1">
    <source>
        <dbReference type="ARBA" id="ARBA00009437"/>
    </source>
</evidence>
<keyword evidence="3" id="KW-0238">DNA-binding</keyword>
<dbReference type="EMBL" id="JACYXC010000001">
    <property type="protein sequence ID" value="MBH5336778.1"/>
    <property type="molecule type" value="Genomic_DNA"/>
</dbReference>
<dbReference type="Gene3D" id="1.10.10.10">
    <property type="entry name" value="Winged helix-like DNA-binding domain superfamily/Winged helix DNA-binding domain"/>
    <property type="match status" value="1"/>
</dbReference>
<comment type="similarity">
    <text evidence="1">Belongs to the LysR transcriptional regulatory family.</text>
</comment>
<name>A0ABS0NNJ8_9ACTN</name>
<evidence type="ECO:0000313" key="7">
    <source>
        <dbReference type="EMBL" id="MBH5336778.1"/>
    </source>
</evidence>
<proteinExistence type="inferred from homology"/>
<dbReference type="PROSITE" id="PS50931">
    <property type="entry name" value="HTH_LYSR"/>
    <property type="match status" value="1"/>
</dbReference>
<sequence>MDLQLRHLRNLCAIADAGSLNRAATALGLPQPALSRQVRRLEQLLGGPLFERDSGGVRPTPLGAGVLDHAGTILRLSDGLGEQLRGHQLSRRGTVRVGWATSALHEPFLRCLRRLPCAGGVRVVTTHSSRTLAALLRSGEVDLALRDHCDGDEPLVPPGTRTAAPGPSGGPVPGGGPVSEVVWAESPVRLALAASHPLATAPVITMADLAEEEWISAYGPDDCSEKLRELCGAYGFTPRISHDVPVCGPRSEVIRHQGGIALTQALRPVGPGVVRRDVIDLALRVRHSIAFRNDSPFAAHVPLLARELAAAYRELAGAAPPDGGTAPRGPAPAGAVLPDLSGATVTGGCGIRDAGAVQDAAAEGCGTTGARGSGGTGAGGSGIWVAGGSGVRAAGGVVPGTAEAGATDRPEPEPDPGRSAGRESGPGRSAGREPDPGRSAGREPGPGRPAVSEPFAPHGSGTSRPRTERRAADGPPDGSPRPRR</sequence>
<dbReference type="InterPro" id="IPR036388">
    <property type="entry name" value="WH-like_DNA-bd_sf"/>
</dbReference>
<dbReference type="PRINTS" id="PR00039">
    <property type="entry name" value="HTHLYSR"/>
</dbReference>
<dbReference type="Pfam" id="PF03466">
    <property type="entry name" value="LysR_substrate"/>
    <property type="match status" value="1"/>
</dbReference>
<feature type="region of interest" description="Disordered" evidence="5">
    <location>
        <begin position="394"/>
        <end position="484"/>
    </location>
</feature>
<keyword evidence="4" id="KW-0804">Transcription</keyword>
<evidence type="ECO:0000313" key="8">
    <source>
        <dbReference type="Proteomes" id="UP000807371"/>
    </source>
</evidence>
<dbReference type="Pfam" id="PF00126">
    <property type="entry name" value="HTH_1"/>
    <property type="match status" value="1"/>
</dbReference>
<evidence type="ECO:0000259" key="6">
    <source>
        <dbReference type="PROSITE" id="PS50931"/>
    </source>
</evidence>
<feature type="compositionally biased region" description="Gly residues" evidence="5">
    <location>
        <begin position="167"/>
        <end position="177"/>
    </location>
</feature>
<reference evidence="7 8" key="1">
    <citation type="submission" date="2020-09" db="EMBL/GenBank/DDBJ databases">
        <title>Biosynthesis of the nuclear factor of activated T cells inhibitor NFAT-133 and its congeners in Streptomyces pactum.</title>
        <authorList>
            <person name="Zhou W."/>
            <person name="Posri P."/>
            <person name="Abugrain M.E."/>
            <person name="Weisberg A.J."/>
            <person name="Chang J.H."/>
            <person name="Mahmud T."/>
        </authorList>
    </citation>
    <scope>NUCLEOTIDE SEQUENCE [LARGE SCALE GENOMIC DNA]</scope>
    <source>
        <strain evidence="7 8">ATCC 27456</strain>
    </source>
</reference>
<protein>
    <submittedName>
        <fullName evidence="7">LysR family transcriptional regulator</fullName>
    </submittedName>
</protein>
<feature type="region of interest" description="Disordered" evidence="5">
    <location>
        <begin position="150"/>
        <end position="177"/>
    </location>
</feature>
<dbReference type="Proteomes" id="UP000807371">
    <property type="component" value="Unassembled WGS sequence"/>
</dbReference>
<dbReference type="SUPFAM" id="SSF46785">
    <property type="entry name" value="Winged helix' DNA-binding domain"/>
    <property type="match status" value="1"/>
</dbReference>
<feature type="domain" description="HTH lysR-type" evidence="6">
    <location>
        <begin position="1"/>
        <end position="60"/>
    </location>
</feature>
<dbReference type="InterPro" id="IPR000847">
    <property type="entry name" value="LysR_HTH_N"/>
</dbReference>
<accession>A0ABS0NNJ8</accession>
<evidence type="ECO:0000256" key="2">
    <source>
        <dbReference type="ARBA" id="ARBA00023015"/>
    </source>
</evidence>
<dbReference type="InterPro" id="IPR036390">
    <property type="entry name" value="WH_DNA-bd_sf"/>
</dbReference>
<evidence type="ECO:0000256" key="5">
    <source>
        <dbReference type="SAM" id="MobiDB-lite"/>
    </source>
</evidence>
<dbReference type="Gene3D" id="3.40.190.10">
    <property type="entry name" value="Periplasmic binding protein-like II"/>
    <property type="match status" value="2"/>
</dbReference>
<feature type="compositionally biased region" description="Basic and acidic residues" evidence="5">
    <location>
        <begin position="406"/>
        <end position="416"/>
    </location>
</feature>
<keyword evidence="8" id="KW-1185">Reference proteome</keyword>
<dbReference type="SUPFAM" id="SSF53850">
    <property type="entry name" value="Periplasmic binding protein-like II"/>
    <property type="match status" value="1"/>
</dbReference>
<dbReference type="PANTHER" id="PTHR30346:SF30">
    <property type="entry name" value="SMALL NEUTRAL PROTEASE REGULATORY PROTEIN"/>
    <property type="match status" value="1"/>
</dbReference>
<comment type="caution">
    <text evidence="7">The sequence shown here is derived from an EMBL/GenBank/DDBJ whole genome shotgun (WGS) entry which is preliminary data.</text>
</comment>
<evidence type="ECO:0000256" key="4">
    <source>
        <dbReference type="ARBA" id="ARBA00023163"/>
    </source>
</evidence>